<reference evidence="9" key="1">
    <citation type="submission" date="2022-10" db="EMBL/GenBank/DDBJ databases">
        <title>Determination and structural analysis of whole genome sequence of Sarocladium strictum F4-1.</title>
        <authorList>
            <person name="Hu L."/>
            <person name="Jiang Y."/>
        </authorList>
    </citation>
    <scope>NUCLEOTIDE SEQUENCE</scope>
    <source>
        <strain evidence="9">F4-1</strain>
    </source>
</reference>
<dbReference type="GO" id="GO:0000981">
    <property type="term" value="F:DNA-binding transcription factor activity, RNA polymerase II-specific"/>
    <property type="evidence" value="ECO:0007669"/>
    <property type="project" value="InterPro"/>
</dbReference>
<dbReference type="EMBL" id="JAPDFR010000008">
    <property type="protein sequence ID" value="KAK0384410.1"/>
    <property type="molecule type" value="Genomic_DNA"/>
</dbReference>
<evidence type="ECO:0000313" key="10">
    <source>
        <dbReference type="Proteomes" id="UP001175261"/>
    </source>
</evidence>
<feature type="domain" description="Zn(2)-C6 fungal-type" evidence="8">
    <location>
        <begin position="57"/>
        <end position="86"/>
    </location>
</feature>
<dbReference type="SMART" id="SM00906">
    <property type="entry name" value="Fungal_trans"/>
    <property type="match status" value="1"/>
</dbReference>
<protein>
    <recommendedName>
        <fullName evidence="8">Zn(2)-C6 fungal-type domain-containing protein</fullName>
    </recommendedName>
</protein>
<name>A0AA39L574_SARSR</name>
<organism evidence="9 10">
    <name type="scientific">Sarocladium strictum</name>
    <name type="common">Black bundle disease fungus</name>
    <name type="synonym">Acremonium strictum</name>
    <dbReference type="NCBI Taxonomy" id="5046"/>
    <lineage>
        <taxon>Eukaryota</taxon>
        <taxon>Fungi</taxon>
        <taxon>Dikarya</taxon>
        <taxon>Ascomycota</taxon>
        <taxon>Pezizomycotina</taxon>
        <taxon>Sordariomycetes</taxon>
        <taxon>Hypocreomycetidae</taxon>
        <taxon>Hypocreales</taxon>
        <taxon>Sarocladiaceae</taxon>
        <taxon>Sarocladium</taxon>
    </lineage>
</organism>
<accession>A0AA39L574</accession>
<keyword evidence="3" id="KW-0805">Transcription regulation</keyword>
<dbReference type="InterPro" id="IPR036864">
    <property type="entry name" value="Zn2-C6_fun-type_DNA-bd_sf"/>
</dbReference>
<proteinExistence type="predicted"/>
<dbReference type="GO" id="GO:0008270">
    <property type="term" value="F:zinc ion binding"/>
    <property type="evidence" value="ECO:0007669"/>
    <property type="project" value="InterPro"/>
</dbReference>
<dbReference type="PANTHER" id="PTHR47540">
    <property type="entry name" value="THIAMINE REPRESSIBLE GENES REGULATORY PROTEIN THI5"/>
    <property type="match status" value="1"/>
</dbReference>
<dbReference type="PROSITE" id="PS00463">
    <property type="entry name" value="ZN2_CY6_FUNGAL_1"/>
    <property type="match status" value="1"/>
</dbReference>
<dbReference type="SMART" id="SM00066">
    <property type="entry name" value="GAL4"/>
    <property type="match status" value="1"/>
</dbReference>
<gene>
    <name evidence="9" type="ORF">NLU13_8497</name>
</gene>
<dbReference type="GO" id="GO:0005634">
    <property type="term" value="C:nucleus"/>
    <property type="evidence" value="ECO:0007669"/>
    <property type="project" value="UniProtKB-SubCell"/>
</dbReference>
<feature type="compositionally biased region" description="Polar residues" evidence="7">
    <location>
        <begin position="19"/>
        <end position="31"/>
    </location>
</feature>
<evidence type="ECO:0000256" key="5">
    <source>
        <dbReference type="ARBA" id="ARBA00023163"/>
    </source>
</evidence>
<evidence type="ECO:0000313" key="9">
    <source>
        <dbReference type="EMBL" id="KAK0384410.1"/>
    </source>
</evidence>
<dbReference type="InterPro" id="IPR001138">
    <property type="entry name" value="Zn2Cys6_DnaBD"/>
</dbReference>
<feature type="compositionally biased region" description="Polar residues" evidence="7">
    <location>
        <begin position="130"/>
        <end position="139"/>
    </location>
</feature>
<evidence type="ECO:0000256" key="1">
    <source>
        <dbReference type="ARBA" id="ARBA00004123"/>
    </source>
</evidence>
<comment type="subcellular location">
    <subcellularLocation>
        <location evidence="1">Nucleus</location>
    </subcellularLocation>
</comment>
<keyword evidence="2" id="KW-0479">Metal-binding</keyword>
<dbReference type="GO" id="GO:0043565">
    <property type="term" value="F:sequence-specific DNA binding"/>
    <property type="evidence" value="ECO:0007669"/>
    <property type="project" value="TreeGrafter"/>
</dbReference>
<evidence type="ECO:0000256" key="2">
    <source>
        <dbReference type="ARBA" id="ARBA00022723"/>
    </source>
</evidence>
<evidence type="ECO:0000256" key="3">
    <source>
        <dbReference type="ARBA" id="ARBA00023015"/>
    </source>
</evidence>
<feature type="region of interest" description="Disordered" evidence="7">
    <location>
        <begin position="1"/>
        <end position="54"/>
    </location>
</feature>
<dbReference type="Proteomes" id="UP001175261">
    <property type="component" value="Unassembled WGS sequence"/>
</dbReference>
<dbReference type="CDD" id="cd00067">
    <property type="entry name" value="GAL4"/>
    <property type="match status" value="1"/>
</dbReference>
<comment type="caution">
    <text evidence="9">The sequence shown here is derived from an EMBL/GenBank/DDBJ whole genome shotgun (WGS) entry which is preliminary data.</text>
</comment>
<evidence type="ECO:0000256" key="7">
    <source>
        <dbReference type="SAM" id="MobiDB-lite"/>
    </source>
</evidence>
<keyword evidence="4" id="KW-0238">DNA-binding</keyword>
<feature type="compositionally biased region" description="Basic and acidic residues" evidence="7">
    <location>
        <begin position="115"/>
        <end position="129"/>
    </location>
</feature>
<dbReference type="PANTHER" id="PTHR47540:SF2">
    <property type="entry name" value="ZN(II)2CYS6 TRANSCRIPTION FACTOR (EUROFUNG)"/>
    <property type="match status" value="1"/>
</dbReference>
<feature type="region of interest" description="Disordered" evidence="7">
    <location>
        <begin position="90"/>
        <end position="143"/>
    </location>
</feature>
<dbReference type="InterPro" id="IPR007219">
    <property type="entry name" value="XnlR_reg_dom"/>
</dbReference>
<evidence type="ECO:0000259" key="8">
    <source>
        <dbReference type="PROSITE" id="PS50048"/>
    </source>
</evidence>
<evidence type="ECO:0000256" key="4">
    <source>
        <dbReference type="ARBA" id="ARBA00023125"/>
    </source>
</evidence>
<dbReference type="PROSITE" id="PS50048">
    <property type="entry name" value="ZN2_CY6_FUNGAL_2"/>
    <property type="match status" value="1"/>
</dbReference>
<dbReference type="Pfam" id="PF04082">
    <property type="entry name" value="Fungal_trans"/>
    <property type="match status" value="1"/>
</dbReference>
<dbReference type="GO" id="GO:0045944">
    <property type="term" value="P:positive regulation of transcription by RNA polymerase II"/>
    <property type="evidence" value="ECO:0007669"/>
    <property type="project" value="TreeGrafter"/>
</dbReference>
<sequence length="756" mass="83678">MPTRSTPGPGPGQITTPTESQASPGSVVSTQTRKRSRASLDAPDRLNRRRSKKTTRACDFCKSKKLKCSGSLPCQGCSKRHLTCVYDSEYRRGRPPTPPPARTVTMNRSSPEQQNIEHDHVEAARDNSVSREGNNTASRASPELESTVIEGQYIDPTSSLTFLHRAWNRLSSQQGNAGPVPTIASGTEQHQFLISAGDKPFAVQPGQTALVPDVATAMELVQFYFEACVITYRCLHRGYVTDWVRAVVSNQESNLPYYYGIGHAKASIVFTILAIVHLRRGNIQATDTASLGQANLTEGPLSQSDPFFCASTALTDAEVGLPTLESAQSRILQVLYLLQSSRMNQAWYVFGSTLPIVSALGLHRKSGRNRTTGGRVTKGHHYDYISSQCRKRTFWVAYTIDKYLAVVFGRPRFYHDDDIDQDFPDCVNDEDMTPQGRAVHEPQSDCHIESLINHAKVAQLIDRISRDVYSIKKVPKRERLASAHKFGQALHEWREALPHHLGTVRPSSLIPAFRRQATAMKLAYCHAIMHANRPFLLGATGGRSKGGNTALEDSVRECINAARTALETVDAIATDGALFHALWWTPYVTFCALAVVYVWEIQQVQGRQYDSHGLHDLLQLAEKCQNHLARATAPDSPSHRYSVILEELRQEAKNQTIRAPWRGQRPTHQDDTPTGHNTAADEVEISQTLPEEFSAVDHAMAMSQQPFEGEGGGGLYGTGLLDTWETTDWLDLDSSAFGPFPGFESSPTGLWISPCL</sequence>
<dbReference type="GO" id="GO:0006351">
    <property type="term" value="P:DNA-templated transcription"/>
    <property type="evidence" value="ECO:0007669"/>
    <property type="project" value="InterPro"/>
</dbReference>
<keyword evidence="5" id="KW-0804">Transcription</keyword>
<dbReference type="Gene3D" id="4.10.240.10">
    <property type="entry name" value="Zn(2)-C6 fungal-type DNA-binding domain"/>
    <property type="match status" value="1"/>
</dbReference>
<keyword evidence="10" id="KW-1185">Reference proteome</keyword>
<dbReference type="InterPro" id="IPR051711">
    <property type="entry name" value="Stress_Response_Reg"/>
</dbReference>
<keyword evidence="6" id="KW-0539">Nucleus</keyword>
<dbReference type="SUPFAM" id="SSF57701">
    <property type="entry name" value="Zn2/Cys6 DNA-binding domain"/>
    <property type="match status" value="1"/>
</dbReference>
<dbReference type="CDD" id="cd12148">
    <property type="entry name" value="fungal_TF_MHR"/>
    <property type="match status" value="1"/>
</dbReference>
<dbReference type="AlphaFoldDB" id="A0AA39L574"/>
<dbReference type="Pfam" id="PF00172">
    <property type="entry name" value="Zn_clus"/>
    <property type="match status" value="1"/>
</dbReference>
<evidence type="ECO:0000256" key="6">
    <source>
        <dbReference type="ARBA" id="ARBA00023242"/>
    </source>
</evidence>